<protein>
    <submittedName>
        <fullName evidence="3">Membrane-associated protein, putative</fullName>
    </submittedName>
</protein>
<evidence type="ECO:0000256" key="2">
    <source>
        <dbReference type="SAM" id="Phobius"/>
    </source>
</evidence>
<feature type="transmembrane region" description="Helical" evidence="2">
    <location>
        <begin position="12"/>
        <end position="32"/>
    </location>
</feature>
<dbReference type="InterPro" id="IPR029787">
    <property type="entry name" value="Nucleotide_cyclase"/>
</dbReference>
<name>A0A0S4KJD9_BODSA</name>
<keyword evidence="4" id="KW-1185">Reference proteome</keyword>
<keyword evidence="2" id="KW-1133">Transmembrane helix</keyword>
<gene>
    <name evidence="3" type="ORF">BSAL_08575</name>
</gene>
<dbReference type="AlphaFoldDB" id="A0A0S4KJD9"/>
<feature type="transmembrane region" description="Helical" evidence="2">
    <location>
        <begin position="669"/>
        <end position="689"/>
    </location>
</feature>
<dbReference type="Proteomes" id="UP000051952">
    <property type="component" value="Unassembled WGS sequence"/>
</dbReference>
<feature type="transmembrane region" description="Helical" evidence="2">
    <location>
        <begin position="562"/>
        <end position="583"/>
    </location>
</feature>
<proteinExistence type="predicted"/>
<accession>A0A0S4KJD9</accession>
<feature type="region of interest" description="Disordered" evidence="1">
    <location>
        <begin position="429"/>
        <end position="452"/>
    </location>
</feature>
<dbReference type="VEuPathDB" id="TriTrypDB:BSAL_08575"/>
<keyword evidence="2" id="KW-0812">Transmembrane</keyword>
<organism evidence="3 4">
    <name type="scientific">Bodo saltans</name>
    <name type="common">Flagellated protozoan</name>
    <dbReference type="NCBI Taxonomy" id="75058"/>
    <lineage>
        <taxon>Eukaryota</taxon>
        <taxon>Discoba</taxon>
        <taxon>Euglenozoa</taxon>
        <taxon>Kinetoplastea</taxon>
        <taxon>Metakinetoplastina</taxon>
        <taxon>Eubodonida</taxon>
        <taxon>Bodonidae</taxon>
        <taxon>Bodo</taxon>
    </lineage>
</organism>
<sequence>MIFHGLVYPVRWFLHIPLTIALLVVLFGIRFVPEIPLSVTDSRFVMTTALVFSIPILVSAVIRYQRELELRRLLMTELQLEAALHQLNVLCARHETLLTPWVPLPADEQVKLLRTTHHHEIHLWGLGKQTFVGVIYFSGFSSWVGTAGAADAARALCRLVDTSDKYYELISPLSASLLKCHVDGDQYRLVAADAGDAGYLLLVAQLTCDNYCNDAAEGSESLVARAVVACGTLGVAGIAASGTLTPVGPVLHQLDAMMRRHHTRRAQGGAQSKVTISLKALELFPRIGSDNPIQSPRTHETSTFEEIFFISEVSPHEPSVGTETLCPLAIVPKEKHQLIRNSLGTSTMEVPFTISIDSVSTADVPSTLWPSPSLQALEHFNATKMDRAQNSTSGTTAAGDSFSKPLLLAGGFDRSSGSVTLVSNEKYDVAQQKTSSSDSKTDSGTTGAAQSRDTALMPASLHALSRGPAQNESSVRASAPSHVNPKATNFTSSRNVAFFAQKSFVDVTVERRFLNYAHQRTSSQDLLVASVASFAMGLFLVIICIVYGTTSMEVPGPMSCSVAAMIFGVLLTAISIIYVSELFQTSDVVLVSHELFFSCFYAMVVGASYTGQPFTSPLGDTQLVWVCMLLSINFVRPRAHGIVHHVALDTMGSASFLVQAFLYPHHAPMMRALNAAAAAAVAIVSLYIHSLLDSENRKKFVAEVSLEELQFNQVLKSGEINQLLVNNKANNPAAIFAARAQRARKSRRPQHHQQLAVDSPLLLANVDPSTSTTISSRAIDGPVLVVDLKQLSEGPAASLKDLKHSVTRAKRLIEGVEALIQSQFKKSMRIVKATPTSLLILPGASVVGQDSSAATDMTMIELGMEIVWKLCPQYHIVGRAVVDSGVMMGVLLGTSSMSFEFTGPVIERAKCLVDAAVWGNVLVSQRVLRYSGVPTDCVASVRTASGLMGEFEAGGWMPWRVDRFPCVALNTAVRKE</sequence>
<reference evidence="4" key="1">
    <citation type="submission" date="2015-09" db="EMBL/GenBank/DDBJ databases">
        <authorList>
            <consortium name="Pathogen Informatics"/>
        </authorList>
    </citation>
    <scope>NUCLEOTIDE SEQUENCE [LARGE SCALE GENOMIC DNA]</scope>
    <source>
        <strain evidence="4">Lake Konstanz</strain>
    </source>
</reference>
<feature type="region of interest" description="Disordered" evidence="1">
    <location>
        <begin position="467"/>
        <end position="486"/>
    </location>
</feature>
<dbReference type="SUPFAM" id="SSF55073">
    <property type="entry name" value="Nucleotide cyclase"/>
    <property type="match status" value="1"/>
</dbReference>
<feature type="transmembrane region" description="Helical" evidence="2">
    <location>
        <begin position="642"/>
        <end position="663"/>
    </location>
</feature>
<evidence type="ECO:0000313" key="4">
    <source>
        <dbReference type="Proteomes" id="UP000051952"/>
    </source>
</evidence>
<evidence type="ECO:0000313" key="3">
    <source>
        <dbReference type="EMBL" id="CUI14645.1"/>
    </source>
</evidence>
<evidence type="ECO:0000256" key="1">
    <source>
        <dbReference type="SAM" id="MobiDB-lite"/>
    </source>
</evidence>
<feature type="compositionally biased region" description="Low complexity" evidence="1">
    <location>
        <begin position="433"/>
        <end position="447"/>
    </location>
</feature>
<keyword evidence="2" id="KW-0472">Membrane</keyword>
<feature type="transmembrane region" description="Helical" evidence="2">
    <location>
        <begin position="44"/>
        <end position="64"/>
    </location>
</feature>
<feature type="transmembrane region" description="Helical" evidence="2">
    <location>
        <begin position="595"/>
        <end position="612"/>
    </location>
</feature>
<feature type="transmembrane region" description="Helical" evidence="2">
    <location>
        <begin position="526"/>
        <end position="550"/>
    </location>
</feature>
<dbReference type="EMBL" id="CYKH01001435">
    <property type="protein sequence ID" value="CUI14645.1"/>
    <property type="molecule type" value="Genomic_DNA"/>
</dbReference>